<dbReference type="AlphaFoldDB" id="A0A0F9KG02"/>
<protein>
    <submittedName>
        <fullName evidence="1">Uncharacterized protein</fullName>
    </submittedName>
</protein>
<comment type="caution">
    <text evidence="1">The sequence shown here is derived from an EMBL/GenBank/DDBJ whole genome shotgun (WGS) entry which is preliminary data.</text>
</comment>
<evidence type="ECO:0000313" key="1">
    <source>
        <dbReference type="EMBL" id="KKM21048.1"/>
    </source>
</evidence>
<sequence length="154" mass="18052">MLKESEFLMEENEYFMKFLVLSYVGPIGPRVFLHVPESIKRSHVPESIKKYVLISDYVPLLMNLMTPYKDVFFINEFGEIKSKRVKIFTGSTLDELEIKSDNLIFTNPSLHKFSEMKSANLIFTVPNPVAKYEEEWLMISIVIRNEENVDCIEF</sequence>
<accession>A0A0F9KG02</accession>
<name>A0A0F9KG02_9ZZZZ</name>
<organism evidence="1">
    <name type="scientific">marine sediment metagenome</name>
    <dbReference type="NCBI Taxonomy" id="412755"/>
    <lineage>
        <taxon>unclassified sequences</taxon>
        <taxon>metagenomes</taxon>
        <taxon>ecological metagenomes</taxon>
    </lineage>
</organism>
<reference evidence="1" key="1">
    <citation type="journal article" date="2015" name="Nature">
        <title>Complex archaea that bridge the gap between prokaryotes and eukaryotes.</title>
        <authorList>
            <person name="Spang A."/>
            <person name="Saw J.H."/>
            <person name="Jorgensen S.L."/>
            <person name="Zaremba-Niedzwiedzka K."/>
            <person name="Martijn J."/>
            <person name="Lind A.E."/>
            <person name="van Eijk R."/>
            <person name="Schleper C."/>
            <person name="Guy L."/>
            <person name="Ettema T.J."/>
        </authorList>
    </citation>
    <scope>NUCLEOTIDE SEQUENCE</scope>
</reference>
<gene>
    <name evidence="1" type="ORF">LCGC14_1639370</name>
</gene>
<proteinExistence type="predicted"/>
<dbReference type="EMBL" id="LAZR01013639">
    <property type="protein sequence ID" value="KKM21048.1"/>
    <property type="molecule type" value="Genomic_DNA"/>
</dbReference>